<accession>A0A1B1TBY9</accession>
<reference evidence="1" key="1">
    <citation type="submission" date="2014-11" db="EMBL/GenBank/DDBJ databases">
        <authorList>
            <person name="Zhu J."/>
            <person name="Qi W."/>
            <person name="Song R."/>
        </authorList>
    </citation>
    <scope>NUCLEOTIDE SEQUENCE</scope>
</reference>
<name>A0A1B1TBY9_9ARCH</name>
<sequence length="100" mass="11322">MIMRVWVVSKEADLDLTDEQINGWRNFLDLAMAKGCLRTTLAEDSERIIAVSYWPSQEVLDSVVNSEAYEKVGEKVMASWGDQMIPNHELTFNGKILADS</sequence>
<proteinExistence type="predicted"/>
<evidence type="ECO:0008006" key="2">
    <source>
        <dbReference type="Google" id="ProtNLM"/>
    </source>
</evidence>
<dbReference type="AlphaFoldDB" id="A0A1B1TBY9"/>
<protein>
    <recommendedName>
        <fullName evidence="2">ABM domain-containing protein</fullName>
    </recommendedName>
</protein>
<organism evidence="1">
    <name type="scientific">uncultured Poseidoniia archaeon</name>
    <dbReference type="NCBI Taxonomy" id="1697135"/>
    <lineage>
        <taxon>Archaea</taxon>
        <taxon>Methanobacteriati</taxon>
        <taxon>Thermoplasmatota</taxon>
        <taxon>Candidatus Poseidoniia</taxon>
        <taxon>environmental samples</taxon>
    </lineage>
</organism>
<dbReference type="EMBL" id="KP211852">
    <property type="protein sequence ID" value="ANV79801.1"/>
    <property type="molecule type" value="Genomic_DNA"/>
</dbReference>
<reference evidence="1" key="2">
    <citation type="journal article" date="2015" name="ISME J.">
        <title>A new class of marine Euryarchaeota group II from the Mediterranean deep chlorophyll maximum.</title>
        <authorList>
            <person name="Martin-Cuadrado A.B."/>
            <person name="Garcia-Heredia I."/>
            <person name="Molto A.G."/>
            <person name="Lopez-Ubeda R."/>
            <person name="Kimes N."/>
            <person name="Lopez-Garcia P."/>
            <person name="Moreira D."/>
            <person name="Rodriguez-Valera F."/>
        </authorList>
    </citation>
    <scope>NUCLEOTIDE SEQUENCE</scope>
</reference>
<evidence type="ECO:0000313" key="1">
    <source>
        <dbReference type="EMBL" id="ANV79801.1"/>
    </source>
</evidence>